<dbReference type="EMBL" id="MN740853">
    <property type="protein sequence ID" value="QHU15212.1"/>
    <property type="molecule type" value="Genomic_DNA"/>
</dbReference>
<protein>
    <submittedName>
        <fullName evidence="1">Uncharacterized protein</fullName>
    </submittedName>
</protein>
<reference evidence="1" key="1">
    <citation type="journal article" date="2020" name="Nature">
        <title>Giant virus diversity and host interactions through global metagenomics.</title>
        <authorList>
            <person name="Schulz F."/>
            <person name="Roux S."/>
            <person name="Paez-Espino D."/>
            <person name="Jungbluth S."/>
            <person name="Walsh D.A."/>
            <person name="Denef V.J."/>
            <person name="McMahon K.D."/>
            <person name="Konstantinidis K.T."/>
            <person name="Eloe-Fadrosh E.A."/>
            <person name="Kyrpides N.C."/>
            <person name="Woyke T."/>
        </authorList>
    </citation>
    <scope>NUCLEOTIDE SEQUENCE</scope>
    <source>
        <strain evidence="1">GVMAG-S-1102244-55</strain>
    </source>
</reference>
<evidence type="ECO:0000313" key="1">
    <source>
        <dbReference type="EMBL" id="QHU15212.1"/>
    </source>
</evidence>
<dbReference type="AlphaFoldDB" id="A0A6C0KB21"/>
<accession>A0A6C0KB21</accession>
<sequence>MNTLRLLTKLKPCSSIECTCIPKLQKYTLRIPISEVEEEIYEREIEQLKFEYKHCYENKIFRNWQKEFFRTTHNSNEK</sequence>
<organism evidence="1">
    <name type="scientific">viral metagenome</name>
    <dbReference type="NCBI Taxonomy" id="1070528"/>
    <lineage>
        <taxon>unclassified sequences</taxon>
        <taxon>metagenomes</taxon>
        <taxon>organismal metagenomes</taxon>
    </lineage>
</organism>
<proteinExistence type="predicted"/>
<name>A0A6C0KB21_9ZZZZ</name>